<dbReference type="EMBL" id="CABFUZ020000157">
    <property type="protein sequence ID" value="VVM07302.1"/>
    <property type="molecule type" value="Genomic_DNA"/>
</dbReference>
<dbReference type="SUPFAM" id="SSF51735">
    <property type="entry name" value="NAD(P)-binding Rossmann-fold domains"/>
    <property type="match status" value="1"/>
</dbReference>
<evidence type="ECO:0000313" key="3">
    <source>
        <dbReference type="EMBL" id="VVM07302.1"/>
    </source>
</evidence>
<evidence type="ECO:0000259" key="2">
    <source>
        <dbReference type="SMART" id="SM00829"/>
    </source>
</evidence>
<dbReference type="GO" id="GO:0016491">
    <property type="term" value="F:oxidoreductase activity"/>
    <property type="evidence" value="ECO:0007669"/>
    <property type="project" value="InterPro"/>
</dbReference>
<keyword evidence="4" id="KW-1185">Reference proteome</keyword>
<dbReference type="InterPro" id="IPR011032">
    <property type="entry name" value="GroES-like_sf"/>
</dbReference>
<dbReference type="PANTHER" id="PTHR44154">
    <property type="entry name" value="QUINONE OXIDOREDUCTASE"/>
    <property type="match status" value="1"/>
</dbReference>
<dbReference type="InterPro" id="IPR020843">
    <property type="entry name" value="ER"/>
</dbReference>
<proteinExistence type="predicted"/>
<evidence type="ECO:0000256" key="1">
    <source>
        <dbReference type="ARBA" id="ARBA00022857"/>
    </source>
</evidence>
<name>A0A5E6MDL6_9BACT</name>
<gene>
    <name evidence="3" type="primary">mas</name>
    <name evidence="3" type="ORF">MAMC_01548</name>
</gene>
<dbReference type="SMART" id="SM00829">
    <property type="entry name" value="PKS_ER"/>
    <property type="match status" value="1"/>
</dbReference>
<dbReference type="SUPFAM" id="SSF50129">
    <property type="entry name" value="GroES-like"/>
    <property type="match status" value="1"/>
</dbReference>
<keyword evidence="3" id="KW-0012">Acyltransferase</keyword>
<keyword evidence="3" id="KW-0808">Transferase</keyword>
<dbReference type="InterPro" id="IPR036291">
    <property type="entry name" value="NAD(P)-bd_dom_sf"/>
</dbReference>
<evidence type="ECO:0000313" key="4">
    <source>
        <dbReference type="Proteomes" id="UP000381693"/>
    </source>
</evidence>
<dbReference type="InterPro" id="IPR013149">
    <property type="entry name" value="ADH-like_C"/>
</dbReference>
<accession>A0A5E6MDL6</accession>
<dbReference type="InterPro" id="IPR051603">
    <property type="entry name" value="Zinc-ADH_QOR/CCCR"/>
</dbReference>
<dbReference type="Gene3D" id="3.90.180.10">
    <property type="entry name" value="Medium-chain alcohol dehydrogenases, catalytic domain"/>
    <property type="match status" value="1"/>
</dbReference>
<comment type="caution">
    <text evidence="3">The sequence shown here is derived from an EMBL/GenBank/DDBJ whole genome shotgun (WGS) entry which is preliminary data.</text>
</comment>
<feature type="domain" description="Enoyl reductase (ER)" evidence="2">
    <location>
        <begin position="16"/>
        <end position="318"/>
    </location>
</feature>
<keyword evidence="1" id="KW-0521">NADP</keyword>
<dbReference type="InterPro" id="IPR013154">
    <property type="entry name" value="ADH-like_N"/>
</dbReference>
<dbReference type="Pfam" id="PF08240">
    <property type="entry name" value="ADH_N"/>
    <property type="match status" value="1"/>
</dbReference>
<dbReference type="GO" id="GO:0050111">
    <property type="term" value="F:mycocerosate synthase activity"/>
    <property type="evidence" value="ECO:0007669"/>
    <property type="project" value="UniProtKB-EC"/>
</dbReference>
<dbReference type="EC" id="2.3.1.111" evidence="3"/>
<organism evidence="3 4">
    <name type="scientific">Methylacidimicrobium cyclopophantes</name>
    <dbReference type="NCBI Taxonomy" id="1041766"/>
    <lineage>
        <taxon>Bacteria</taxon>
        <taxon>Pseudomonadati</taxon>
        <taxon>Verrucomicrobiota</taxon>
        <taxon>Methylacidimicrobium</taxon>
    </lineage>
</organism>
<dbReference type="RefSeq" id="WP_178087740.1">
    <property type="nucleotide sequence ID" value="NZ_CABFUZ020000157.1"/>
</dbReference>
<reference evidence="3" key="1">
    <citation type="submission" date="2019-09" db="EMBL/GenBank/DDBJ databases">
        <authorList>
            <person name="Cremers G."/>
        </authorList>
    </citation>
    <scope>NUCLEOTIDE SEQUENCE [LARGE SCALE GENOMIC DNA]</scope>
    <source>
        <strain evidence="3">3B</strain>
    </source>
</reference>
<dbReference type="AlphaFoldDB" id="A0A5E6MDL6"/>
<dbReference type="Proteomes" id="UP000381693">
    <property type="component" value="Unassembled WGS sequence"/>
</dbReference>
<dbReference type="PANTHER" id="PTHR44154:SF1">
    <property type="entry name" value="QUINONE OXIDOREDUCTASE"/>
    <property type="match status" value="1"/>
</dbReference>
<dbReference type="Pfam" id="PF00107">
    <property type="entry name" value="ADH_zinc_N"/>
    <property type="match status" value="1"/>
</dbReference>
<sequence>MENPTWMEGWRFERYGGPEVLSRVRMLRPRPGPGEVLVRVRASAIHPSDWKNLAGRFGTRTPRIPGRDFAGTIVAGEGREGEEVWGSGPGFGVERDGAHREYLVIPSRWVGPKPTNLRMEEAAAIGVPYLTAWQALVVSGRIERGETLLVIGSTGAVGQAATQIAHAREARVLGAARREENPSGADAVLLTTIGSWEEEVLAMTGGKGADLVLDAVGGALFPRGLRALRRRGRYIAIASDPPVVCFNLVDFYHREQILTGVDSMSLCGEAIVEILRELRPGFEAGVFRPPPIRLWPFAQAPEAYRAALPGQSRRKQVLVME</sequence>
<protein>
    <submittedName>
        <fullName evidence="3">Mycocerosic acid synthase</fullName>
        <ecNumber evidence="3">2.3.1.111</ecNumber>
    </submittedName>
</protein>
<dbReference type="Gene3D" id="3.40.50.720">
    <property type="entry name" value="NAD(P)-binding Rossmann-like Domain"/>
    <property type="match status" value="1"/>
</dbReference>